<dbReference type="PANTHER" id="PTHR21040:SF8">
    <property type="entry name" value="BCDNA.GH04120"/>
    <property type="match status" value="1"/>
</dbReference>
<dbReference type="CDD" id="cd06565">
    <property type="entry name" value="GH20_GcnA-like"/>
    <property type="match status" value="1"/>
</dbReference>
<evidence type="ECO:0000313" key="7">
    <source>
        <dbReference type="EMBL" id="CAL4226720.1"/>
    </source>
</evidence>
<dbReference type="InterPro" id="IPR015883">
    <property type="entry name" value="Glyco_hydro_20_cat"/>
</dbReference>
<name>A0AAV2SRL5_MEGNR</name>
<comment type="caution">
    <text evidence="7">The sequence shown here is derived from an EMBL/GenBank/DDBJ whole genome shotgun (WGS) entry which is preliminary data.</text>
</comment>
<keyword evidence="4" id="KW-0378">Hydrolase</keyword>
<protein>
    <recommendedName>
        <fullName evidence="3">beta-N-acetylhexosaminidase</fullName>
        <ecNumber evidence="3">3.2.1.52</ecNumber>
    </recommendedName>
</protein>
<dbReference type="EC" id="3.2.1.52" evidence="3"/>
<sequence length="609" mass="70265">MSSAKSNMFPRKNLRMVALVIFFGLCLLIIFMISSPSSRSPYKPKNGKSNNLMTQDPEHLKKQKEYEKHLMENIAKMTAHKEVHHKMDHDPLGIILHKKVSLWDGLGHQSDMEEQMSAIKNSVVLENQLKHKIVHLDLKGAPPKISYLKQLFPLIKSFGATGVLLEYEDMFPYWGVLEHLSAHNAYAKGDIADLLESARLNHLEIIPLIPAFGHMEFVLKLKENINLREVPTYPQVICPTNNKTLPIISAMVDQIMEMHPGINWLHIGCDEIYNLGECTRCQKFLAHHQYGKSDLFLYHVKKISKYVKETYDVQPIMWDDAFRKAPLKAIKESGVGDIVDIMVWKYGESIMMDLRTEIWEKYSSLFSGIWVASAFKGAASPDSYITDISQRLNNHKEWMELIDLYKTSIPFRGIALTGWQRFDHFAVLCELLPQAIPSLAVNLMYVLERTADHNALARVGEVLKCNSYLTLNLQYLDYTNKCQFPGSKVFEVIQKLYILKHDIDDMLKNPHVKGWVTDYNIEHMFASPQHVEQGLQDLSMLLFDFTKLMSDAQVALNEVYDEYTVKEWISLNMMPTHKQLQRLYKESAKLTEKSFWPRNPITSKGDKEL</sequence>
<evidence type="ECO:0000256" key="4">
    <source>
        <dbReference type="ARBA" id="ARBA00022801"/>
    </source>
</evidence>
<gene>
    <name evidence="7" type="ORF">MNOR_LOCUS39476</name>
</gene>
<dbReference type="SUPFAM" id="SSF51445">
    <property type="entry name" value="(Trans)glycosidases"/>
    <property type="match status" value="1"/>
</dbReference>
<dbReference type="GO" id="GO:0004563">
    <property type="term" value="F:beta-N-acetylhexosaminidase activity"/>
    <property type="evidence" value="ECO:0007669"/>
    <property type="project" value="UniProtKB-EC"/>
</dbReference>
<feature type="non-terminal residue" evidence="7">
    <location>
        <position position="609"/>
    </location>
</feature>
<evidence type="ECO:0000256" key="5">
    <source>
        <dbReference type="SAM" id="MobiDB-lite"/>
    </source>
</evidence>
<dbReference type="PANTHER" id="PTHR21040">
    <property type="entry name" value="BCDNA.GH04120"/>
    <property type="match status" value="1"/>
</dbReference>
<organism evidence="7 8">
    <name type="scientific">Meganyctiphanes norvegica</name>
    <name type="common">Northern krill</name>
    <name type="synonym">Thysanopoda norvegica</name>
    <dbReference type="NCBI Taxonomy" id="48144"/>
    <lineage>
        <taxon>Eukaryota</taxon>
        <taxon>Metazoa</taxon>
        <taxon>Ecdysozoa</taxon>
        <taxon>Arthropoda</taxon>
        <taxon>Crustacea</taxon>
        <taxon>Multicrustacea</taxon>
        <taxon>Malacostraca</taxon>
        <taxon>Eumalacostraca</taxon>
        <taxon>Eucarida</taxon>
        <taxon>Euphausiacea</taxon>
        <taxon>Euphausiidae</taxon>
        <taxon>Meganyctiphanes</taxon>
    </lineage>
</organism>
<comment type="catalytic activity">
    <reaction evidence="1">
        <text>Hydrolysis of terminal non-reducing N-acetyl-D-hexosamine residues in N-acetyl-beta-D-hexosaminides.</text>
        <dbReference type="EC" id="3.2.1.52"/>
    </reaction>
</comment>
<dbReference type="GO" id="GO:0005975">
    <property type="term" value="P:carbohydrate metabolic process"/>
    <property type="evidence" value="ECO:0007669"/>
    <property type="project" value="InterPro"/>
</dbReference>
<dbReference type="EMBL" id="CAXKWB010103183">
    <property type="protein sequence ID" value="CAL4226720.1"/>
    <property type="molecule type" value="Genomic_DNA"/>
</dbReference>
<dbReference type="Proteomes" id="UP001497623">
    <property type="component" value="Unassembled WGS sequence"/>
</dbReference>
<proteinExistence type="inferred from homology"/>
<comment type="similarity">
    <text evidence="2">Belongs to the glycosyl hydrolase 20 family.</text>
</comment>
<dbReference type="AlphaFoldDB" id="A0AAV2SRL5"/>
<keyword evidence="8" id="KW-1185">Reference proteome</keyword>
<evidence type="ECO:0000256" key="2">
    <source>
        <dbReference type="ARBA" id="ARBA00006285"/>
    </source>
</evidence>
<evidence type="ECO:0000256" key="1">
    <source>
        <dbReference type="ARBA" id="ARBA00001231"/>
    </source>
</evidence>
<dbReference type="Gene3D" id="3.20.20.80">
    <property type="entry name" value="Glycosidases"/>
    <property type="match status" value="1"/>
</dbReference>
<reference evidence="7 8" key="1">
    <citation type="submission" date="2024-05" db="EMBL/GenBank/DDBJ databases">
        <authorList>
            <person name="Wallberg A."/>
        </authorList>
    </citation>
    <scope>NUCLEOTIDE SEQUENCE [LARGE SCALE GENOMIC DNA]</scope>
</reference>
<accession>A0AAV2SRL5</accession>
<evidence type="ECO:0000313" key="8">
    <source>
        <dbReference type="Proteomes" id="UP001497623"/>
    </source>
</evidence>
<dbReference type="InterPro" id="IPR017853">
    <property type="entry name" value="GH"/>
</dbReference>
<feature type="domain" description="Glycoside hydrolase family 20 catalytic" evidence="6">
    <location>
        <begin position="182"/>
        <end position="346"/>
    </location>
</feature>
<evidence type="ECO:0000259" key="6">
    <source>
        <dbReference type="Pfam" id="PF00728"/>
    </source>
</evidence>
<dbReference type="InterPro" id="IPR038901">
    <property type="entry name" value="HEXDC-like"/>
</dbReference>
<evidence type="ECO:0000256" key="3">
    <source>
        <dbReference type="ARBA" id="ARBA00012663"/>
    </source>
</evidence>
<feature type="region of interest" description="Disordered" evidence="5">
    <location>
        <begin position="38"/>
        <end position="58"/>
    </location>
</feature>
<dbReference type="Pfam" id="PF00728">
    <property type="entry name" value="Glyco_hydro_20"/>
    <property type="match status" value="1"/>
</dbReference>